<evidence type="ECO:0000256" key="8">
    <source>
        <dbReference type="RuleBase" id="RU004506"/>
    </source>
</evidence>
<evidence type="ECO:0000256" key="1">
    <source>
        <dbReference type="ARBA" id="ARBA00001933"/>
    </source>
</evidence>
<dbReference type="CDD" id="cd06453">
    <property type="entry name" value="SufS_like"/>
    <property type="match status" value="1"/>
</dbReference>
<protein>
    <recommendedName>
        <fullName evidence="3 8">Cysteine desulfurase</fullName>
        <ecNumber evidence="3 8">2.8.1.7</ecNumber>
    </recommendedName>
</protein>
<keyword evidence="11" id="KW-1185">Reference proteome</keyword>
<evidence type="ECO:0000313" key="10">
    <source>
        <dbReference type="EMBL" id="MDE8651725.1"/>
    </source>
</evidence>
<reference evidence="10 11" key="1">
    <citation type="submission" date="2023-03" db="EMBL/GenBank/DDBJ databases">
        <title>NovoSphingobium album sp. nov. isolated from polycyclic aromatic hydrocarbons- and heavy-metal polluted soil.</title>
        <authorList>
            <person name="Liu Z."/>
            <person name="Wang K."/>
        </authorList>
    </citation>
    <scope>NUCLEOTIDE SEQUENCE [LARGE SCALE GENOMIC DNA]</scope>
    <source>
        <strain evidence="10 11">H3SJ31-1</strain>
    </source>
</reference>
<evidence type="ECO:0000256" key="5">
    <source>
        <dbReference type="ARBA" id="ARBA00022898"/>
    </source>
</evidence>
<sequence>MTTPVTINAESAVKAQFPGLAGGWHYLDTAASAQKPQAVIEATVRAMGADYATVHRGVYARSAEMTLAFEAARRRVAEFLGGRENEIVFTRGATEAINLVAQTWGVQNLKAGDRILLSTLEHHSNIVPWQLLRDRTGVAIDICPLTEDGRIDLAAAERILTPAHKLVAFAHVSNVLGSVLHVEHAAGLAHAVGAKLLVDGCQAAPRIALDVAAMDCDFYVFSAHKLYGPTGIGALWARGEILDAMPPWQGGGAMIDRVMFEKTTFAPAPQRFEAGTPAIIEAIGFAAAVDWLEAVGLDTAERHERRLTARLREELARRNDVTLFGPADSAGIVSFALDGIHPHDLGTILDEEGVAIRAGHHCAQPLMDHLGVPATARASFGLYNDESDIAALLKGIERARRIFG</sequence>
<dbReference type="Gene3D" id="3.40.640.10">
    <property type="entry name" value="Type I PLP-dependent aspartate aminotransferase-like (Major domain)"/>
    <property type="match status" value="1"/>
</dbReference>
<comment type="similarity">
    <text evidence="2 8">Belongs to the class-V pyridoxal-phosphate-dependent aminotransferase family. Csd subfamily.</text>
</comment>
<dbReference type="InterPro" id="IPR015421">
    <property type="entry name" value="PyrdxlP-dep_Trfase_major"/>
</dbReference>
<dbReference type="EC" id="2.8.1.7" evidence="3 8"/>
<accession>A0ABT5WNU9</accession>
<dbReference type="InterPro" id="IPR015422">
    <property type="entry name" value="PyrdxlP-dep_Trfase_small"/>
</dbReference>
<dbReference type="InterPro" id="IPR015424">
    <property type="entry name" value="PyrdxlP-dep_Trfase"/>
</dbReference>
<dbReference type="PROSITE" id="PS00595">
    <property type="entry name" value="AA_TRANSFER_CLASS_5"/>
    <property type="match status" value="1"/>
</dbReference>
<comment type="catalytic activity">
    <reaction evidence="6 8">
        <text>(sulfur carrier)-H + L-cysteine = (sulfur carrier)-SH + L-alanine</text>
        <dbReference type="Rhea" id="RHEA:43892"/>
        <dbReference type="Rhea" id="RHEA-COMP:14737"/>
        <dbReference type="Rhea" id="RHEA-COMP:14739"/>
        <dbReference type="ChEBI" id="CHEBI:29917"/>
        <dbReference type="ChEBI" id="CHEBI:35235"/>
        <dbReference type="ChEBI" id="CHEBI:57972"/>
        <dbReference type="ChEBI" id="CHEBI:64428"/>
        <dbReference type="EC" id="2.8.1.7"/>
    </reaction>
</comment>
<dbReference type="EMBL" id="JARESE010000020">
    <property type="protein sequence ID" value="MDE8651725.1"/>
    <property type="molecule type" value="Genomic_DNA"/>
</dbReference>
<dbReference type="Gene3D" id="3.90.1150.10">
    <property type="entry name" value="Aspartate Aminotransferase, domain 1"/>
    <property type="match status" value="1"/>
</dbReference>
<keyword evidence="5 8" id="KW-0663">Pyridoxal phosphate</keyword>
<evidence type="ECO:0000256" key="2">
    <source>
        <dbReference type="ARBA" id="ARBA00010447"/>
    </source>
</evidence>
<evidence type="ECO:0000259" key="9">
    <source>
        <dbReference type="Pfam" id="PF00266"/>
    </source>
</evidence>
<gene>
    <name evidence="10" type="ORF">PYV00_08320</name>
</gene>
<dbReference type="InterPro" id="IPR000192">
    <property type="entry name" value="Aminotrans_V_dom"/>
</dbReference>
<dbReference type="InterPro" id="IPR020578">
    <property type="entry name" value="Aminotrans_V_PyrdxlP_BS"/>
</dbReference>
<dbReference type="NCBIfam" id="TIGR01979">
    <property type="entry name" value="sufS"/>
    <property type="match status" value="1"/>
</dbReference>
<evidence type="ECO:0000256" key="7">
    <source>
        <dbReference type="RuleBase" id="RU004504"/>
    </source>
</evidence>
<evidence type="ECO:0000256" key="3">
    <source>
        <dbReference type="ARBA" id="ARBA00012239"/>
    </source>
</evidence>
<dbReference type="InterPro" id="IPR010970">
    <property type="entry name" value="Cys_dSase_SufS"/>
</dbReference>
<dbReference type="PANTHER" id="PTHR43586">
    <property type="entry name" value="CYSTEINE DESULFURASE"/>
    <property type="match status" value="1"/>
</dbReference>
<name>A0ABT5WNU9_9SPHN</name>
<dbReference type="Pfam" id="PF00266">
    <property type="entry name" value="Aminotran_5"/>
    <property type="match status" value="1"/>
</dbReference>
<comment type="caution">
    <text evidence="10">The sequence shown here is derived from an EMBL/GenBank/DDBJ whole genome shotgun (WGS) entry which is preliminary data.</text>
</comment>
<evidence type="ECO:0000313" key="11">
    <source>
        <dbReference type="Proteomes" id="UP001216253"/>
    </source>
</evidence>
<proteinExistence type="inferred from homology"/>
<keyword evidence="4 8" id="KW-0808">Transferase</keyword>
<organism evidence="10 11">
    <name type="scientific">Novosphingobium album</name>
    <name type="common">ex Liu et al. 2023</name>
    <dbReference type="NCBI Taxonomy" id="3031130"/>
    <lineage>
        <taxon>Bacteria</taxon>
        <taxon>Pseudomonadati</taxon>
        <taxon>Pseudomonadota</taxon>
        <taxon>Alphaproteobacteria</taxon>
        <taxon>Sphingomonadales</taxon>
        <taxon>Sphingomonadaceae</taxon>
        <taxon>Novosphingobium</taxon>
    </lineage>
</organism>
<comment type="function">
    <text evidence="8">Catalyzes the removal of elemental sulfur and selenium atoms from L-cysteine, L-cystine, L-selenocysteine, and L-selenocystine to produce L-alanine.</text>
</comment>
<dbReference type="RefSeq" id="WP_275227824.1">
    <property type="nucleotide sequence ID" value="NZ_JARESE010000020.1"/>
</dbReference>
<comment type="cofactor">
    <cofactor evidence="1 7">
        <name>pyridoxal 5'-phosphate</name>
        <dbReference type="ChEBI" id="CHEBI:597326"/>
    </cofactor>
</comment>
<dbReference type="PANTHER" id="PTHR43586:SF8">
    <property type="entry name" value="CYSTEINE DESULFURASE 1, CHLOROPLASTIC"/>
    <property type="match status" value="1"/>
</dbReference>
<evidence type="ECO:0000256" key="6">
    <source>
        <dbReference type="ARBA" id="ARBA00050776"/>
    </source>
</evidence>
<evidence type="ECO:0000256" key="4">
    <source>
        <dbReference type="ARBA" id="ARBA00022679"/>
    </source>
</evidence>
<feature type="domain" description="Aminotransferase class V" evidence="9">
    <location>
        <begin position="25"/>
        <end position="392"/>
    </location>
</feature>
<dbReference type="SUPFAM" id="SSF53383">
    <property type="entry name" value="PLP-dependent transferases"/>
    <property type="match status" value="1"/>
</dbReference>
<dbReference type="Proteomes" id="UP001216253">
    <property type="component" value="Unassembled WGS sequence"/>
</dbReference>